<reference evidence="3 4" key="1">
    <citation type="submission" date="2023-01" db="EMBL/GenBank/DDBJ databases">
        <title>Analysis of 21 Apiospora genomes using comparative genomics revels a genus with tremendous synthesis potential of carbohydrate active enzymes and secondary metabolites.</title>
        <authorList>
            <person name="Sorensen T."/>
        </authorList>
    </citation>
    <scope>NUCLEOTIDE SEQUENCE [LARGE SCALE GENOMIC DNA]</scope>
    <source>
        <strain evidence="3 4">CBS 24483</strain>
    </source>
</reference>
<gene>
    <name evidence="3" type="ORF">PG986_002748</name>
</gene>
<dbReference type="InterPro" id="IPR029226">
    <property type="entry name" value="Ecp2-like"/>
</dbReference>
<protein>
    <recommendedName>
        <fullName evidence="2">Ecp2 effector protein-like domain-containing protein</fullName>
    </recommendedName>
</protein>
<feature type="domain" description="Ecp2 effector protein-like" evidence="2">
    <location>
        <begin position="89"/>
        <end position="194"/>
    </location>
</feature>
<name>A0ABR1QPQ2_9PEZI</name>
<dbReference type="RefSeq" id="XP_066704034.1">
    <property type="nucleotide sequence ID" value="XM_066838970.1"/>
</dbReference>
<keyword evidence="4" id="KW-1185">Reference proteome</keyword>
<dbReference type="EMBL" id="JAQQWE010000002">
    <property type="protein sequence ID" value="KAK7961923.1"/>
    <property type="molecule type" value="Genomic_DNA"/>
</dbReference>
<organism evidence="3 4">
    <name type="scientific">Apiospora aurea</name>
    <dbReference type="NCBI Taxonomy" id="335848"/>
    <lineage>
        <taxon>Eukaryota</taxon>
        <taxon>Fungi</taxon>
        <taxon>Dikarya</taxon>
        <taxon>Ascomycota</taxon>
        <taxon>Pezizomycotina</taxon>
        <taxon>Sordariomycetes</taxon>
        <taxon>Xylariomycetidae</taxon>
        <taxon>Amphisphaeriales</taxon>
        <taxon>Apiosporaceae</taxon>
        <taxon>Apiospora</taxon>
    </lineage>
</organism>
<evidence type="ECO:0000259" key="2">
    <source>
        <dbReference type="Pfam" id="PF14856"/>
    </source>
</evidence>
<dbReference type="Proteomes" id="UP001391051">
    <property type="component" value="Unassembled WGS sequence"/>
</dbReference>
<dbReference type="GeneID" id="92072032"/>
<comment type="caution">
    <text evidence="3">The sequence shown here is derived from an EMBL/GenBank/DDBJ whole genome shotgun (WGS) entry which is preliminary data.</text>
</comment>
<dbReference type="Pfam" id="PF14856">
    <property type="entry name" value="Hce2"/>
    <property type="match status" value="1"/>
</dbReference>
<feature type="signal peptide" evidence="1">
    <location>
        <begin position="1"/>
        <end position="17"/>
    </location>
</feature>
<evidence type="ECO:0000256" key="1">
    <source>
        <dbReference type="SAM" id="SignalP"/>
    </source>
</evidence>
<accession>A0ABR1QPQ2</accession>
<feature type="chain" id="PRO_5046616653" description="Ecp2 effector protein-like domain-containing protein" evidence="1">
    <location>
        <begin position="18"/>
        <end position="375"/>
    </location>
</feature>
<evidence type="ECO:0000313" key="3">
    <source>
        <dbReference type="EMBL" id="KAK7961923.1"/>
    </source>
</evidence>
<evidence type="ECO:0000313" key="4">
    <source>
        <dbReference type="Proteomes" id="UP001391051"/>
    </source>
</evidence>
<proteinExistence type="predicted"/>
<sequence>MLLTAIPSLFFCLVGLAEPIKPGFIEYNITQSDGTVVPVYFHESFVPDNTEAGVPVAQEAVPTAPSQELDAYQDFVISWHSNPTVGRLCTLKSRSCTTTDKSAIWNDCVVLKNGFDATPGYWDVSFFQQRNLYGMLGFYGQCILSLARDDDHINDGAQISTVDVTSWMTNAGRSCSVVYPGNVIRVGAKVSLDCPNTGPDGGLARLKLWIHSPDGEFNPRRAVDVPNLSESTQPLELLTEVWNNAGTHFPKCSEGPRTCHTTYDSPKWLDCTDLQDVLLAMPGFWNVSDWSSAGQFSELIRVSTCGIYLARPDGNPDGAQISSLDIIQRLTTAWWHCVQEFGPGNIQRVEATYMDTCPNIPASNDDARIDLWIFD</sequence>
<keyword evidence="1" id="KW-0732">Signal</keyword>